<organism evidence="4 5">
    <name type="scientific">Chitinophaga barathri</name>
    <dbReference type="NCBI Taxonomy" id="1647451"/>
    <lineage>
        <taxon>Bacteria</taxon>
        <taxon>Pseudomonadati</taxon>
        <taxon>Bacteroidota</taxon>
        <taxon>Chitinophagia</taxon>
        <taxon>Chitinophagales</taxon>
        <taxon>Chitinophagaceae</taxon>
        <taxon>Chitinophaga</taxon>
    </lineage>
</organism>
<accession>A0A3N4MGE6</accession>
<dbReference type="PANTHER" id="PTHR30273">
    <property type="entry name" value="PERIPLASMIC SIGNAL SENSOR AND SIGMA FACTOR ACTIVATOR FECR-RELATED"/>
    <property type="match status" value="1"/>
</dbReference>
<dbReference type="Gene3D" id="2.60.120.1440">
    <property type="match status" value="1"/>
</dbReference>
<feature type="domain" description="Protein FecR C-terminal" evidence="3">
    <location>
        <begin position="253"/>
        <end position="320"/>
    </location>
</feature>
<dbReference type="Proteomes" id="UP000279089">
    <property type="component" value="Unassembled WGS sequence"/>
</dbReference>
<keyword evidence="1" id="KW-1133">Transmembrane helix</keyword>
<evidence type="ECO:0000259" key="2">
    <source>
        <dbReference type="Pfam" id="PF04773"/>
    </source>
</evidence>
<dbReference type="RefSeq" id="WP_123864502.1">
    <property type="nucleotide sequence ID" value="NZ_QXZY01000001.1"/>
</dbReference>
<evidence type="ECO:0000256" key="1">
    <source>
        <dbReference type="SAM" id="Phobius"/>
    </source>
</evidence>
<keyword evidence="1" id="KW-0812">Transmembrane</keyword>
<dbReference type="InterPro" id="IPR012373">
    <property type="entry name" value="Ferrdict_sens_TM"/>
</dbReference>
<keyword evidence="5" id="KW-1185">Reference proteome</keyword>
<keyword evidence="1" id="KW-0472">Membrane</keyword>
<proteinExistence type="predicted"/>
<dbReference type="AlphaFoldDB" id="A0A3N4MGE6"/>
<dbReference type="PANTHER" id="PTHR30273:SF2">
    <property type="entry name" value="PROTEIN FECR"/>
    <property type="match status" value="1"/>
</dbReference>
<dbReference type="InterPro" id="IPR032508">
    <property type="entry name" value="FecR_C"/>
</dbReference>
<reference evidence="5" key="1">
    <citation type="submission" date="2018-11" db="EMBL/GenBank/DDBJ databases">
        <title>Chitinophaga lutea sp.nov., isolate from arsenic contaminated soil.</title>
        <authorList>
            <person name="Zong Y."/>
        </authorList>
    </citation>
    <scope>NUCLEOTIDE SEQUENCE [LARGE SCALE GENOMIC DNA]</scope>
    <source>
        <strain evidence="5">YLT18</strain>
    </source>
</reference>
<dbReference type="GO" id="GO:0016989">
    <property type="term" value="F:sigma factor antagonist activity"/>
    <property type="evidence" value="ECO:0007669"/>
    <property type="project" value="TreeGrafter"/>
</dbReference>
<evidence type="ECO:0000259" key="3">
    <source>
        <dbReference type="Pfam" id="PF16344"/>
    </source>
</evidence>
<name>A0A3N4MGE6_9BACT</name>
<feature type="transmembrane region" description="Helical" evidence="1">
    <location>
        <begin position="80"/>
        <end position="99"/>
    </location>
</feature>
<sequence>MDRELLAYLLDRYEKGTATPEERKQVEQWYASLDEAGDAGEPFDGNLEKAAVRDGMWEHVSRKMAARSQGRGKVIVQRRMRLLAAATVAGVICLAAYFLQKKVSYQASAPLKYLAEATGPEVKRIALSDGSVMWLNSYSRVRYPADLELSRELDLETGEAYFEVAPHEQLPFIVRAANGITARVLGTSFSVKAYQQTEVKVLVKTGKVQVHSGKQLSGVLGALEGIEVGSGPGGIKQLRLSGDMIDGWRAGRTVLENAGFEELAHSLRNMYGVKVQLATGLRHCRISISFSKQDSLQNVLNALERIYRIKCYKKDSTITVTGRPCQP</sequence>
<gene>
    <name evidence="4" type="ORF">EG028_01725</name>
</gene>
<protein>
    <submittedName>
        <fullName evidence="4">DUF4974 domain-containing protein</fullName>
    </submittedName>
</protein>
<feature type="domain" description="FecR protein" evidence="2">
    <location>
        <begin position="121"/>
        <end position="208"/>
    </location>
</feature>
<dbReference type="PIRSF" id="PIRSF018266">
    <property type="entry name" value="FecR"/>
    <property type="match status" value="1"/>
</dbReference>
<evidence type="ECO:0000313" key="5">
    <source>
        <dbReference type="Proteomes" id="UP000279089"/>
    </source>
</evidence>
<dbReference type="InterPro" id="IPR006860">
    <property type="entry name" value="FecR"/>
</dbReference>
<dbReference type="Pfam" id="PF16344">
    <property type="entry name" value="FecR_C"/>
    <property type="match status" value="1"/>
</dbReference>
<comment type="caution">
    <text evidence="4">The sequence shown here is derived from an EMBL/GenBank/DDBJ whole genome shotgun (WGS) entry which is preliminary data.</text>
</comment>
<dbReference type="Gene3D" id="3.55.50.30">
    <property type="match status" value="1"/>
</dbReference>
<dbReference type="Pfam" id="PF04773">
    <property type="entry name" value="FecR"/>
    <property type="match status" value="1"/>
</dbReference>
<evidence type="ECO:0000313" key="4">
    <source>
        <dbReference type="EMBL" id="RPD43034.1"/>
    </source>
</evidence>
<dbReference type="EMBL" id="RMBX01000001">
    <property type="protein sequence ID" value="RPD43034.1"/>
    <property type="molecule type" value="Genomic_DNA"/>
</dbReference>